<feature type="region of interest" description="Disordered" evidence="1">
    <location>
        <begin position="186"/>
        <end position="210"/>
    </location>
</feature>
<keyword evidence="2" id="KW-0472">Membrane</keyword>
<evidence type="ECO:0000256" key="2">
    <source>
        <dbReference type="SAM" id="Phobius"/>
    </source>
</evidence>
<sequence length="223" mass="24233">MAWTAIVVIAVIVGGLLGIALYGLMGLSNPLLGVLATFLIYPAFAMLLIWLGTKLAFVPSVLVVERLRLGAGVRRAWRLTRGQFWRTFGIRILCWGMIWIATMLVAVPVQLLVSWLASIVAGNGDMGDYLAVTRAGDAVASLIASVIGAIGLVVTTSTDALLYLDVRMRREGLDLTLARFMEQRRPTTRFDPAEPDPYHPPAEIPASQLRAMPIDDTRGSGWG</sequence>
<feature type="transmembrane region" description="Helical" evidence="2">
    <location>
        <begin position="138"/>
        <end position="164"/>
    </location>
</feature>
<reference evidence="4" key="1">
    <citation type="journal article" date="2019" name="Int. J. Syst. Evol. Microbiol.">
        <title>The Global Catalogue of Microorganisms (GCM) 10K type strain sequencing project: providing services to taxonomists for standard genome sequencing and annotation.</title>
        <authorList>
            <consortium name="The Broad Institute Genomics Platform"/>
            <consortium name="The Broad Institute Genome Sequencing Center for Infectious Disease"/>
            <person name="Wu L."/>
            <person name="Ma J."/>
        </authorList>
    </citation>
    <scope>NUCLEOTIDE SEQUENCE [LARGE SCALE GENOMIC DNA]</scope>
    <source>
        <strain evidence="4">NBRC 108755</strain>
    </source>
</reference>
<dbReference type="EMBL" id="BSVA01000001">
    <property type="protein sequence ID" value="GMA89883.1"/>
    <property type="molecule type" value="Genomic_DNA"/>
</dbReference>
<evidence type="ECO:0008006" key="5">
    <source>
        <dbReference type="Google" id="ProtNLM"/>
    </source>
</evidence>
<name>A0ABQ6JR61_9MICO</name>
<comment type="caution">
    <text evidence="3">The sequence shown here is derived from an EMBL/GenBank/DDBJ whole genome shotgun (WGS) entry which is preliminary data.</text>
</comment>
<accession>A0ABQ6JR61</accession>
<evidence type="ECO:0000256" key="1">
    <source>
        <dbReference type="SAM" id="MobiDB-lite"/>
    </source>
</evidence>
<feature type="transmembrane region" description="Helical" evidence="2">
    <location>
        <begin position="6"/>
        <end position="24"/>
    </location>
</feature>
<evidence type="ECO:0000313" key="3">
    <source>
        <dbReference type="EMBL" id="GMA89883.1"/>
    </source>
</evidence>
<keyword evidence="4" id="KW-1185">Reference proteome</keyword>
<protein>
    <recommendedName>
        <fullName evidence="5">Glycerophosphoryl diester phosphodiesterase membrane domain-containing protein</fullName>
    </recommendedName>
</protein>
<gene>
    <name evidence="3" type="ORF">GCM10025869_04120</name>
</gene>
<evidence type="ECO:0000313" key="4">
    <source>
        <dbReference type="Proteomes" id="UP001157069"/>
    </source>
</evidence>
<dbReference type="RefSeq" id="WP_284297364.1">
    <property type="nucleotide sequence ID" value="NZ_BSVA01000001.1"/>
</dbReference>
<feature type="transmembrane region" description="Helical" evidence="2">
    <location>
        <begin position="92"/>
        <end position="118"/>
    </location>
</feature>
<keyword evidence="2" id="KW-0812">Transmembrane</keyword>
<dbReference type="Proteomes" id="UP001157069">
    <property type="component" value="Unassembled WGS sequence"/>
</dbReference>
<keyword evidence="2" id="KW-1133">Transmembrane helix</keyword>
<proteinExistence type="predicted"/>
<organism evidence="3 4">
    <name type="scientific">Homoserinibacter gongjuensis</name>
    <dbReference type="NCBI Taxonomy" id="1162968"/>
    <lineage>
        <taxon>Bacteria</taxon>
        <taxon>Bacillati</taxon>
        <taxon>Actinomycetota</taxon>
        <taxon>Actinomycetes</taxon>
        <taxon>Micrococcales</taxon>
        <taxon>Microbacteriaceae</taxon>
        <taxon>Homoserinibacter</taxon>
    </lineage>
</organism>